<accession>A0A1Z5TH25</accession>
<evidence type="ECO:0000313" key="2">
    <source>
        <dbReference type="EMBL" id="OTA35289.1"/>
    </source>
</evidence>
<organism evidence="2 3">
    <name type="scientific">Hortaea werneckii EXF-2000</name>
    <dbReference type="NCBI Taxonomy" id="1157616"/>
    <lineage>
        <taxon>Eukaryota</taxon>
        <taxon>Fungi</taxon>
        <taxon>Dikarya</taxon>
        <taxon>Ascomycota</taxon>
        <taxon>Pezizomycotina</taxon>
        <taxon>Dothideomycetes</taxon>
        <taxon>Dothideomycetidae</taxon>
        <taxon>Mycosphaerellales</taxon>
        <taxon>Teratosphaeriaceae</taxon>
        <taxon>Hortaea</taxon>
    </lineage>
</organism>
<keyword evidence="3" id="KW-1185">Reference proteome</keyword>
<dbReference type="OrthoDB" id="3910980at2759"/>
<gene>
    <name evidence="2" type="ORF">BTJ68_04276</name>
</gene>
<dbReference type="AlphaFoldDB" id="A0A1Z5TH25"/>
<dbReference type="Proteomes" id="UP000194280">
    <property type="component" value="Unassembled WGS sequence"/>
</dbReference>
<dbReference type="VEuPathDB" id="FungiDB:BTJ68_04276"/>
<name>A0A1Z5TH25_HORWE</name>
<feature type="region of interest" description="Disordered" evidence="1">
    <location>
        <begin position="1"/>
        <end position="26"/>
    </location>
</feature>
<proteinExistence type="predicted"/>
<comment type="caution">
    <text evidence="2">The sequence shown here is derived from an EMBL/GenBank/DDBJ whole genome shotgun (WGS) entry which is preliminary data.</text>
</comment>
<dbReference type="InParanoid" id="A0A1Z5TH25"/>
<dbReference type="EMBL" id="MUNK01000046">
    <property type="protein sequence ID" value="OTA35289.1"/>
    <property type="molecule type" value="Genomic_DNA"/>
</dbReference>
<sequence>MTRSLPWTPAHYAGLIDPQPPTARAVKCPPHRLLEVVDPSLPVSRDRRSRAREVGDVLVVPLSREIQATKNVTTHTV</sequence>
<reference evidence="2 3" key="1">
    <citation type="submission" date="2017-01" db="EMBL/GenBank/DDBJ databases">
        <title>The recent genome duplication of the halophilic yeast Hortaea werneckii: insights from long-read sequencing.</title>
        <authorList>
            <person name="Sinha S."/>
            <person name="Flibotte S."/>
            <person name="Neira M."/>
            <person name="Lenassi M."/>
            <person name="Gostincar C."/>
            <person name="Stajich J.E."/>
            <person name="Nislow C.E."/>
        </authorList>
    </citation>
    <scope>NUCLEOTIDE SEQUENCE [LARGE SCALE GENOMIC DNA]</scope>
    <source>
        <strain evidence="2 3">EXF-2000</strain>
    </source>
</reference>
<evidence type="ECO:0000313" key="3">
    <source>
        <dbReference type="Proteomes" id="UP000194280"/>
    </source>
</evidence>
<evidence type="ECO:0000256" key="1">
    <source>
        <dbReference type="SAM" id="MobiDB-lite"/>
    </source>
</evidence>
<protein>
    <submittedName>
        <fullName evidence="2">Uncharacterized protein</fullName>
    </submittedName>
</protein>